<dbReference type="Pfam" id="PF03659">
    <property type="entry name" value="Glyco_hydro_71"/>
    <property type="match status" value="1"/>
</dbReference>
<feature type="chain" id="PRO_5040396948" evidence="1">
    <location>
        <begin position="21"/>
        <end position="472"/>
    </location>
</feature>
<proteinExistence type="predicted"/>
<evidence type="ECO:0000313" key="3">
    <source>
        <dbReference type="Proteomes" id="UP001056384"/>
    </source>
</evidence>
<evidence type="ECO:0000256" key="1">
    <source>
        <dbReference type="SAM" id="SignalP"/>
    </source>
</evidence>
<reference evidence="2" key="1">
    <citation type="submission" date="2022-06" db="EMBL/GenBank/DDBJ databases">
        <title>Complete genome sequences of two strains of the flax pathogen Septoria linicola.</title>
        <authorList>
            <person name="Lapalu N."/>
            <person name="Simon A."/>
            <person name="Demenou B."/>
            <person name="Paumier D."/>
            <person name="Guillot M.-P."/>
            <person name="Gout L."/>
            <person name="Valade R."/>
        </authorList>
    </citation>
    <scope>NUCLEOTIDE SEQUENCE</scope>
    <source>
        <strain evidence="2">SE15195</strain>
    </source>
</reference>
<dbReference type="AlphaFoldDB" id="A0A9Q9ASB2"/>
<accession>A0A9Q9ASB2</accession>
<protein>
    <submittedName>
        <fullName evidence="2">Glycoside hydrolase family 71</fullName>
    </submittedName>
</protein>
<dbReference type="InterPro" id="IPR005197">
    <property type="entry name" value="Glyco_hydro_71"/>
</dbReference>
<dbReference type="Gene3D" id="3.20.20.80">
    <property type="entry name" value="Glycosidases"/>
    <property type="match status" value="1"/>
</dbReference>
<organism evidence="2 3">
    <name type="scientific">Septoria linicola</name>
    <dbReference type="NCBI Taxonomy" id="215465"/>
    <lineage>
        <taxon>Eukaryota</taxon>
        <taxon>Fungi</taxon>
        <taxon>Dikarya</taxon>
        <taxon>Ascomycota</taxon>
        <taxon>Pezizomycotina</taxon>
        <taxon>Dothideomycetes</taxon>
        <taxon>Dothideomycetidae</taxon>
        <taxon>Mycosphaerellales</taxon>
        <taxon>Mycosphaerellaceae</taxon>
        <taxon>Septoria</taxon>
    </lineage>
</organism>
<dbReference type="GO" id="GO:0051118">
    <property type="term" value="F:glucan endo-1,3-alpha-glucosidase activity"/>
    <property type="evidence" value="ECO:0007669"/>
    <property type="project" value="InterPro"/>
</dbReference>
<sequence length="472" mass="52684">MVHFYLFAVLTALTWRTASAATVMAHFMVMNSYAYNVDMWKKDITAAQQVGIDGFALNWTPPNCQADESWAIDRIDDAFTAAEDLGFKLMYSFDMSWTDCNVYWNTTFMQTMITKYAGSSATYRWNSNILVSTYGGDQVKQYGNKFFQTLKDNMKYWNNAITFAPALTTYSMAGYNNAKSAASKLISEYPSIDGYFNWQAWPLNVDANITATPDQTFQSALKNAGKTGPYIMAMSPWQYKDLDNGNPLDAWVAYSDTLFPARFKQITSENSVQPDIIEILSWNDFCESHYIRDLPSQDIKAKDYVELGDMGNYVWGQNHAPWRIIAKYYITWWKTGSPPPITMDQVVFWHRIHPKKTICTAGSSTGIRNNLFPEDAVFAWALVKDAATISMSVGSNKYWTFSADGSGPAMGMVPFPAYVSGTGVKPEVSIMRGGKVVAISSSSVAISTNCAYQNFNPVVNLVGAGINSISST</sequence>
<name>A0A9Q9ASB2_9PEZI</name>
<feature type="signal peptide" evidence="1">
    <location>
        <begin position="1"/>
        <end position="20"/>
    </location>
</feature>
<dbReference type="OrthoDB" id="3257981at2759"/>
<evidence type="ECO:0000313" key="2">
    <source>
        <dbReference type="EMBL" id="USW54200.1"/>
    </source>
</evidence>
<dbReference type="CDD" id="cd11577">
    <property type="entry name" value="GH71"/>
    <property type="match status" value="1"/>
</dbReference>
<dbReference type="EMBL" id="CP099423">
    <property type="protein sequence ID" value="USW54200.1"/>
    <property type="molecule type" value="Genomic_DNA"/>
</dbReference>
<keyword evidence="2" id="KW-0378">Hydrolase</keyword>
<keyword evidence="1" id="KW-0732">Signal</keyword>
<dbReference type="Proteomes" id="UP001056384">
    <property type="component" value="Chromosome 6"/>
</dbReference>
<gene>
    <name evidence="2" type="ORF">Slin15195_G075190</name>
</gene>
<keyword evidence="3" id="KW-1185">Reference proteome</keyword>